<keyword evidence="3" id="KW-0067">ATP-binding</keyword>
<dbReference type="Gene3D" id="1.10.8.60">
    <property type="match status" value="2"/>
</dbReference>
<dbReference type="InParanoid" id="A0A1E7FK74"/>
<dbReference type="EMBL" id="KV784356">
    <property type="protein sequence ID" value="OEU18524.1"/>
    <property type="molecule type" value="Genomic_DNA"/>
</dbReference>
<dbReference type="Pfam" id="PF17871">
    <property type="entry name" value="AAA_lid_9"/>
    <property type="match status" value="1"/>
</dbReference>
<dbReference type="SUPFAM" id="SSF52540">
    <property type="entry name" value="P-loop containing nucleoside triphosphate hydrolases"/>
    <property type="match status" value="2"/>
</dbReference>
<evidence type="ECO:0000256" key="3">
    <source>
        <dbReference type="ARBA" id="ARBA00022840"/>
    </source>
</evidence>
<evidence type="ECO:0000313" key="9">
    <source>
        <dbReference type="Proteomes" id="UP000095751"/>
    </source>
</evidence>
<dbReference type="SMART" id="SM01086">
    <property type="entry name" value="ClpB_D2-small"/>
    <property type="match status" value="1"/>
</dbReference>
<dbReference type="GO" id="GO:0005524">
    <property type="term" value="F:ATP binding"/>
    <property type="evidence" value="ECO:0007669"/>
    <property type="project" value="UniProtKB-KW"/>
</dbReference>
<dbReference type="PRINTS" id="PR00300">
    <property type="entry name" value="CLPPROTEASEA"/>
</dbReference>
<dbReference type="Proteomes" id="UP000095751">
    <property type="component" value="Unassembled WGS sequence"/>
</dbReference>
<accession>A0A1E7FK74</accession>
<evidence type="ECO:0000256" key="4">
    <source>
        <dbReference type="ARBA" id="ARBA00023186"/>
    </source>
</evidence>
<dbReference type="InterPro" id="IPR003593">
    <property type="entry name" value="AAA+_ATPase"/>
</dbReference>
<dbReference type="Pfam" id="PF00004">
    <property type="entry name" value="AAA"/>
    <property type="match status" value="1"/>
</dbReference>
<dbReference type="GO" id="GO:0034605">
    <property type="term" value="P:cellular response to heat"/>
    <property type="evidence" value="ECO:0007669"/>
    <property type="project" value="TreeGrafter"/>
</dbReference>
<evidence type="ECO:0000259" key="6">
    <source>
        <dbReference type="SMART" id="SM00382"/>
    </source>
</evidence>
<keyword evidence="2" id="KW-0547">Nucleotide-binding</keyword>
<dbReference type="InterPro" id="IPR028299">
    <property type="entry name" value="ClpA/B_CS2"/>
</dbReference>
<dbReference type="CDD" id="cd00009">
    <property type="entry name" value="AAA"/>
    <property type="match status" value="1"/>
</dbReference>
<evidence type="ECO:0000256" key="5">
    <source>
        <dbReference type="SAM" id="MobiDB-lite"/>
    </source>
</evidence>
<evidence type="ECO:0000259" key="7">
    <source>
        <dbReference type="SMART" id="SM01086"/>
    </source>
</evidence>
<dbReference type="InterPro" id="IPR041546">
    <property type="entry name" value="ClpA/ClpB_AAA_lid"/>
</dbReference>
<dbReference type="InterPro" id="IPR003959">
    <property type="entry name" value="ATPase_AAA_core"/>
</dbReference>
<dbReference type="OrthoDB" id="47330at2759"/>
<dbReference type="PROSITE" id="PS00871">
    <property type="entry name" value="CLPAB_2"/>
    <property type="match status" value="1"/>
</dbReference>
<evidence type="ECO:0000313" key="8">
    <source>
        <dbReference type="EMBL" id="OEU18524.1"/>
    </source>
</evidence>
<dbReference type="Pfam" id="PF07724">
    <property type="entry name" value="AAA_2"/>
    <property type="match status" value="1"/>
</dbReference>
<evidence type="ECO:0000256" key="2">
    <source>
        <dbReference type="ARBA" id="ARBA00022741"/>
    </source>
</evidence>
<dbReference type="AlphaFoldDB" id="A0A1E7FK74"/>
<feature type="domain" description="Clp ATPase C-terminal" evidence="7">
    <location>
        <begin position="641"/>
        <end position="736"/>
    </location>
</feature>
<reference evidence="8 9" key="1">
    <citation type="submission" date="2016-09" db="EMBL/GenBank/DDBJ databases">
        <title>Extensive genetic diversity and differential bi-allelic expression allows diatom success in the polar Southern Ocean.</title>
        <authorList>
            <consortium name="DOE Joint Genome Institute"/>
            <person name="Mock T."/>
            <person name="Otillar R.P."/>
            <person name="Strauss J."/>
            <person name="Dupont C."/>
            <person name="Frickenhaus S."/>
            <person name="Maumus F."/>
            <person name="Mcmullan M."/>
            <person name="Sanges R."/>
            <person name="Schmutz J."/>
            <person name="Toseland A."/>
            <person name="Valas R."/>
            <person name="Veluchamy A."/>
            <person name="Ward B.J."/>
            <person name="Allen A."/>
            <person name="Barry K."/>
            <person name="Falciatore A."/>
            <person name="Ferrante M."/>
            <person name="Fortunato A.E."/>
            <person name="Gloeckner G."/>
            <person name="Gruber A."/>
            <person name="Hipkin R."/>
            <person name="Janech M."/>
            <person name="Kroth P."/>
            <person name="Leese F."/>
            <person name="Lindquist E."/>
            <person name="Lyon B.R."/>
            <person name="Martin J."/>
            <person name="Mayer C."/>
            <person name="Parker M."/>
            <person name="Quesneville H."/>
            <person name="Raymond J."/>
            <person name="Uhlig C."/>
            <person name="Valentin K.U."/>
            <person name="Worden A.Z."/>
            <person name="Armbrust E.V."/>
            <person name="Bowler C."/>
            <person name="Green B."/>
            <person name="Moulton V."/>
            <person name="Van Oosterhout C."/>
            <person name="Grigoriev I."/>
        </authorList>
    </citation>
    <scope>NUCLEOTIDE SEQUENCE [LARGE SCALE GENOMIC DNA]</scope>
    <source>
        <strain evidence="8 9">CCMP1102</strain>
    </source>
</reference>
<feature type="region of interest" description="Disordered" evidence="5">
    <location>
        <begin position="768"/>
        <end position="787"/>
    </location>
</feature>
<dbReference type="InterPro" id="IPR001270">
    <property type="entry name" value="ClpA/B"/>
</dbReference>
<feature type="compositionally biased region" description="Basic and acidic residues" evidence="5">
    <location>
        <begin position="777"/>
        <end position="787"/>
    </location>
</feature>
<keyword evidence="9" id="KW-1185">Reference proteome</keyword>
<dbReference type="KEGG" id="fcy:FRACYDRAFT_206999"/>
<keyword evidence="4" id="KW-0143">Chaperone</keyword>
<dbReference type="SMART" id="SM00382">
    <property type="entry name" value="AAA"/>
    <property type="match status" value="2"/>
</dbReference>
<protein>
    <submittedName>
        <fullName evidence="8">AAA_2-domain-containing protein</fullName>
    </submittedName>
</protein>
<sequence>MVAHPERAARTLERYKIDNFDEVETSAIRTLQFTLSTFNYDPNKIDENSNKSTNVEPLPFSDESRVLLTKACLIADRMESPTVRSEHVILALMGYNNKMKIDTVPVMDLLRTIPALKQVNRETGKVKDTVVVGGSESKGGSTNTLNDVGVDMTQMALDGRLDMVFGRDQEIRSALRTLGRRRKNNPCLIGDPGVGKTAVAEGVAQKADTNFDYNLPPCPKSLLGARVISIELAGLVAGTSNRGDFERKMKNLIKEASENNVILFIDEIHNLVGTGGGGDGAMNAANLLKPALARGELRLMGATTTPEYRRYIEKDGALERRFQPLEIKEPTVFETLEILGAISPKYEEFHGVEYTYNALVAATKLSNRYINDRFLPDKAIDMIDEAGSMIKQNEDEESFYVTEDAIQTVVSEITGIPVGKLDTGEKSRLSNLEVEIGKRIKGQNPAVRAVSKAIRRARSGMRDGKRPISSLLFCGPTGVGKTELCKSLAETYFGEEKNMIRIDMSEYMDKFSTSRLIGAPPGYVGYDEGGQLTEAVRRQPHSVILFDELEKAHEDVLNLLLQIMDEGTLTDGKGRTVSFKNNIFVMTSNIGSRQIVEAAKSMDQDVDENQVTSDVVKGALEEALKPELLNRIDEIIVFSPLPYDRLKEIATNMIASTVKRVADDQKLVLTVSDNIAELVTREALGGASIYGARPIRRAVQRYLEDTMAEAIMSDFIQEGDTASLNLKDPNSGKKVVEIRREIDGETMLIDVDEDAGISKESLDFTAAFGDVPNLDDGPPRQEPDSFQ</sequence>
<keyword evidence="1" id="KW-0677">Repeat</keyword>
<dbReference type="Pfam" id="PF10431">
    <property type="entry name" value="ClpB_D2-small"/>
    <property type="match status" value="1"/>
</dbReference>
<evidence type="ECO:0000256" key="1">
    <source>
        <dbReference type="ARBA" id="ARBA00022737"/>
    </source>
</evidence>
<feature type="domain" description="AAA+ ATPase" evidence="6">
    <location>
        <begin position="182"/>
        <end position="331"/>
    </location>
</feature>
<dbReference type="InterPro" id="IPR027417">
    <property type="entry name" value="P-loop_NTPase"/>
</dbReference>
<feature type="domain" description="AAA+ ATPase" evidence="6">
    <location>
        <begin position="467"/>
        <end position="642"/>
    </location>
</feature>
<dbReference type="CDD" id="cd19499">
    <property type="entry name" value="RecA-like_ClpB_Hsp104-like"/>
    <property type="match status" value="1"/>
</dbReference>
<gene>
    <name evidence="8" type="ORF">FRACYDRAFT_206999</name>
</gene>
<dbReference type="InterPro" id="IPR050130">
    <property type="entry name" value="ClpA_ClpB"/>
</dbReference>
<dbReference type="InterPro" id="IPR019489">
    <property type="entry name" value="Clp_ATPase_C"/>
</dbReference>
<dbReference type="FunFam" id="3.40.50.300:FF:000025">
    <property type="entry name" value="ATP-dependent Clp protease subunit"/>
    <property type="match status" value="1"/>
</dbReference>
<dbReference type="GO" id="GO:0005737">
    <property type="term" value="C:cytoplasm"/>
    <property type="evidence" value="ECO:0007669"/>
    <property type="project" value="TreeGrafter"/>
</dbReference>
<dbReference type="PANTHER" id="PTHR11638:SF18">
    <property type="entry name" value="HEAT SHOCK PROTEIN 104"/>
    <property type="match status" value="1"/>
</dbReference>
<name>A0A1E7FK74_9STRA</name>
<organism evidence="8 9">
    <name type="scientific">Fragilariopsis cylindrus CCMP1102</name>
    <dbReference type="NCBI Taxonomy" id="635003"/>
    <lineage>
        <taxon>Eukaryota</taxon>
        <taxon>Sar</taxon>
        <taxon>Stramenopiles</taxon>
        <taxon>Ochrophyta</taxon>
        <taxon>Bacillariophyta</taxon>
        <taxon>Bacillariophyceae</taxon>
        <taxon>Bacillariophycidae</taxon>
        <taxon>Bacillariales</taxon>
        <taxon>Bacillariaceae</taxon>
        <taxon>Fragilariopsis</taxon>
    </lineage>
</organism>
<dbReference type="GO" id="GO:0016887">
    <property type="term" value="F:ATP hydrolysis activity"/>
    <property type="evidence" value="ECO:0007669"/>
    <property type="project" value="InterPro"/>
</dbReference>
<dbReference type="PANTHER" id="PTHR11638">
    <property type="entry name" value="ATP-DEPENDENT CLP PROTEASE"/>
    <property type="match status" value="1"/>
</dbReference>
<dbReference type="Gene3D" id="3.40.50.300">
    <property type="entry name" value="P-loop containing nucleotide triphosphate hydrolases"/>
    <property type="match status" value="2"/>
</dbReference>
<proteinExistence type="predicted"/>